<dbReference type="PANTHER" id="PTHR10907">
    <property type="entry name" value="REGUCALCIN"/>
    <property type="match status" value="1"/>
</dbReference>
<organism evidence="5 6">
    <name type="scientific">Novibacillus thermophilus</name>
    <dbReference type="NCBI Taxonomy" id="1471761"/>
    <lineage>
        <taxon>Bacteria</taxon>
        <taxon>Bacillati</taxon>
        <taxon>Bacillota</taxon>
        <taxon>Bacilli</taxon>
        <taxon>Bacillales</taxon>
        <taxon>Thermoactinomycetaceae</taxon>
        <taxon>Novibacillus</taxon>
    </lineage>
</organism>
<dbReference type="FunFam" id="2.120.10.30:FF:000126">
    <property type="entry name" value="Senescence marker protein-30"/>
    <property type="match status" value="1"/>
</dbReference>
<dbReference type="Gene3D" id="2.120.10.30">
    <property type="entry name" value="TolB, C-terminal domain"/>
    <property type="match status" value="1"/>
</dbReference>
<protein>
    <recommendedName>
        <fullName evidence="4">SMP-30/Gluconolactonase/LRE-like region domain-containing protein</fullName>
    </recommendedName>
</protein>
<proteinExistence type="inferred from homology"/>
<dbReference type="AlphaFoldDB" id="A0A1U9K466"/>
<keyword evidence="3" id="KW-0479">Metal-binding</keyword>
<evidence type="ECO:0000259" key="4">
    <source>
        <dbReference type="Pfam" id="PF08450"/>
    </source>
</evidence>
<dbReference type="InterPro" id="IPR011042">
    <property type="entry name" value="6-blade_b-propeller_TolB-like"/>
</dbReference>
<dbReference type="PANTHER" id="PTHR10907:SF47">
    <property type="entry name" value="REGUCALCIN"/>
    <property type="match status" value="1"/>
</dbReference>
<evidence type="ECO:0000256" key="1">
    <source>
        <dbReference type="ARBA" id="ARBA00008853"/>
    </source>
</evidence>
<feature type="binding site" evidence="3">
    <location>
        <position position="164"/>
    </location>
    <ligand>
        <name>a divalent metal cation</name>
        <dbReference type="ChEBI" id="CHEBI:60240"/>
    </ligand>
</feature>
<feature type="binding site" evidence="3">
    <location>
        <position position="118"/>
    </location>
    <ligand>
        <name>substrate</name>
    </ligand>
</feature>
<feature type="domain" description="SMP-30/Gluconolactonase/LRE-like region" evidence="4">
    <location>
        <begin position="31"/>
        <end position="274"/>
    </location>
</feature>
<evidence type="ECO:0000313" key="6">
    <source>
        <dbReference type="Proteomes" id="UP000188603"/>
    </source>
</evidence>
<dbReference type="EMBL" id="CP019699">
    <property type="protein sequence ID" value="AQS54826.1"/>
    <property type="molecule type" value="Genomic_DNA"/>
</dbReference>
<dbReference type="KEGG" id="ntr:B0W44_02635"/>
<dbReference type="OrthoDB" id="2633250at2"/>
<feature type="binding site" evidence="3">
    <location>
        <position position="136"/>
    </location>
    <ligand>
        <name>substrate</name>
    </ligand>
</feature>
<dbReference type="InterPro" id="IPR005511">
    <property type="entry name" value="SMP-30"/>
</dbReference>
<sequence>MYRYFQAEQTRGGDGGLNEKLELIVDAKADLAEGPCWDRERKVLYWVDIVGKKVHMYDPTQLQSRTIEVGQYVGAVVPRKSGGLMLAMHHGFYSLDLETEALVPIADPEREKENNRFNDGKCDASGRFWAGTMELDGKKGEGSLYCLDRNLDVRTVLQNVSISNGLGWSPDHKTMYYIDTPTRQVAAFDYDLDTGTISNKRTVVSIPEGDGDPDGMTVDEEGMIWVAHWGGSRVSRWNPSTGECLEEIPVPASQVTSCAFGGDHLDELYITTARLGLGQNDLLNEPHAGGLFRIKVNVRGLPSHPFAG</sequence>
<dbReference type="GO" id="GO:0005509">
    <property type="term" value="F:calcium ion binding"/>
    <property type="evidence" value="ECO:0007669"/>
    <property type="project" value="TreeGrafter"/>
</dbReference>
<comment type="cofactor">
    <cofactor evidence="3">
        <name>Zn(2+)</name>
        <dbReference type="ChEBI" id="CHEBI:29105"/>
    </cofactor>
    <text evidence="3">Binds 1 divalent metal cation per subunit.</text>
</comment>
<keyword evidence="3" id="KW-0862">Zinc</keyword>
<evidence type="ECO:0000313" key="5">
    <source>
        <dbReference type="EMBL" id="AQS54826.1"/>
    </source>
</evidence>
<dbReference type="SUPFAM" id="SSF63829">
    <property type="entry name" value="Calcium-dependent phosphotriesterase"/>
    <property type="match status" value="1"/>
</dbReference>
<keyword evidence="6" id="KW-1185">Reference proteome</keyword>
<name>A0A1U9K466_9BACL</name>
<feature type="active site" description="Proton donor/acceptor" evidence="2">
    <location>
        <position position="214"/>
    </location>
</feature>
<dbReference type="InterPro" id="IPR013658">
    <property type="entry name" value="SGL"/>
</dbReference>
<dbReference type="STRING" id="1471761.B0W44_02635"/>
<comment type="similarity">
    <text evidence="1">Belongs to the SMP-30/CGR1 family.</text>
</comment>
<dbReference type="Pfam" id="PF08450">
    <property type="entry name" value="SGL"/>
    <property type="match status" value="1"/>
</dbReference>
<dbReference type="PRINTS" id="PR01790">
    <property type="entry name" value="SMP30FAMILY"/>
</dbReference>
<accession>A0A1U9K466</accession>
<dbReference type="Proteomes" id="UP000188603">
    <property type="component" value="Chromosome"/>
</dbReference>
<reference evidence="5 6" key="1">
    <citation type="journal article" date="2015" name="Int. J. Syst. Evol. Microbiol.">
        <title>Novibacillus thermophilus gen. nov., sp. nov., a Gram-staining-negative and moderately thermophilic member of the family Thermoactinomycetaceae.</title>
        <authorList>
            <person name="Yang G."/>
            <person name="Chen J."/>
            <person name="Zhou S."/>
        </authorList>
    </citation>
    <scope>NUCLEOTIDE SEQUENCE [LARGE SCALE GENOMIC DNA]</scope>
    <source>
        <strain evidence="5 6">SG-1</strain>
    </source>
</reference>
<feature type="binding site" evidence="3">
    <location>
        <position position="116"/>
    </location>
    <ligand>
        <name>substrate</name>
    </ligand>
</feature>
<evidence type="ECO:0000256" key="3">
    <source>
        <dbReference type="PIRSR" id="PIRSR605511-2"/>
    </source>
</evidence>
<gene>
    <name evidence="5" type="ORF">B0W44_02635</name>
</gene>
<feature type="binding site" evidence="3">
    <location>
        <position position="214"/>
    </location>
    <ligand>
        <name>a divalent metal cation</name>
        <dbReference type="ChEBI" id="CHEBI:60240"/>
    </ligand>
</feature>
<feature type="binding site" evidence="3">
    <location>
        <position position="33"/>
    </location>
    <ligand>
        <name>a divalent metal cation</name>
        <dbReference type="ChEBI" id="CHEBI:60240"/>
    </ligand>
</feature>
<dbReference type="GO" id="GO:0019853">
    <property type="term" value="P:L-ascorbic acid biosynthetic process"/>
    <property type="evidence" value="ECO:0007669"/>
    <property type="project" value="TreeGrafter"/>
</dbReference>
<dbReference type="GO" id="GO:0004341">
    <property type="term" value="F:gluconolactonase activity"/>
    <property type="evidence" value="ECO:0007669"/>
    <property type="project" value="TreeGrafter"/>
</dbReference>
<evidence type="ECO:0000256" key="2">
    <source>
        <dbReference type="PIRSR" id="PIRSR605511-1"/>
    </source>
</evidence>